<feature type="non-terminal residue" evidence="1">
    <location>
        <position position="1"/>
    </location>
</feature>
<dbReference type="EMBL" id="CAJVPZ010047456">
    <property type="protein sequence ID" value="CAG8772549.1"/>
    <property type="molecule type" value="Genomic_DNA"/>
</dbReference>
<keyword evidence="2" id="KW-1185">Reference proteome</keyword>
<gene>
    <name evidence="1" type="ORF">RFULGI_LOCUS15166</name>
</gene>
<protein>
    <submittedName>
        <fullName evidence="1">2709_t:CDS:1</fullName>
    </submittedName>
</protein>
<dbReference type="AlphaFoldDB" id="A0A9N9JAG6"/>
<sequence length="83" mass="9097">AVNILPRRANVDKVNFNKLRALNCPVARINAYHAMGGREASKADVNTAKVNELIGVIQEILFEEGKGPPCLSSVILIEFDNYS</sequence>
<name>A0A9N9JAG6_9GLOM</name>
<accession>A0A9N9JAG6</accession>
<dbReference type="Proteomes" id="UP000789396">
    <property type="component" value="Unassembled WGS sequence"/>
</dbReference>
<evidence type="ECO:0000313" key="1">
    <source>
        <dbReference type="EMBL" id="CAG8772549.1"/>
    </source>
</evidence>
<organism evidence="1 2">
    <name type="scientific">Racocetra fulgida</name>
    <dbReference type="NCBI Taxonomy" id="60492"/>
    <lineage>
        <taxon>Eukaryota</taxon>
        <taxon>Fungi</taxon>
        <taxon>Fungi incertae sedis</taxon>
        <taxon>Mucoromycota</taxon>
        <taxon>Glomeromycotina</taxon>
        <taxon>Glomeromycetes</taxon>
        <taxon>Diversisporales</taxon>
        <taxon>Gigasporaceae</taxon>
        <taxon>Racocetra</taxon>
    </lineage>
</organism>
<comment type="caution">
    <text evidence="1">The sequence shown here is derived from an EMBL/GenBank/DDBJ whole genome shotgun (WGS) entry which is preliminary data.</text>
</comment>
<reference evidence="1" key="1">
    <citation type="submission" date="2021-06" db="EMBL/GenBank/DDBJ databases">
        <authorList>
            <person name="Kallberg Y."/>
            <person name="Tangrot J."/>
            <person name="Rosling A."/>
        </authorList>
    </citation>
    <scope>NUCLEOTIDE SEQUENCE</scope>
    <source>
        <strain evidence="1">IN212</strain>
    </source>
</reference>
<dbReference type="OrthoDB" id="10482168at2759"/>
<evidence type="ECO:0000313" key="2">
    <source>
        <dbReference type="Proteomes" id="UP000789396"/>
    </source>
</evidence>
<proteinExistence type="predicted"/>
<feature type="non-terminal residue" evidence="1">
    <location>
        <position position="83"/>
    </location>
</feature>